<dbReference type="EMBL" id="FO082872">
    <property type="protein sequence ID" value="SJK85920.1"/>
    <property type="molecule type" value="Genomic_DNA"/>
</dbReference>
<keyword evidence="7 10" id="KW-0496">Mitochondrion</keyword>
<dbReference type="InterPro" id="IPR056743">
    <property type="entry name" value="TRM5-TYW2-like_MTfase"/>
</dbReference>
<comment type="function">
    <text evidence="10">Specifically methylates the N1 position of guanosine-37 in various cytoplasmic and mitochondrial tRNAs. Methylation is not dependent on the nature of the nucleoside 5' of the target nucleoside. This is the first step in the biosynthesis of wybutosine (yW), a modified base adjacent to the anticodon of tRNAs and required for accurate decoding.</text>
</comment>
<evidence type="ECO:0000256" key="7">
    <source>
        <dbReference type="ARBA" id="ARBA00023128"/>
    </source>
</evidence>
<dbReference type="Gene3D" id="3.30.300.110">
    <property type="entry name" value="Met-10+ protein-like domains"/>
    <property type="match status" value="1"/>
</dbReference>
<comment type="subcellular location">
    <subcellularLocation>
        <location evidence="10">Mitochondrion matrix</location>
    </subcellularLocation>
    <subcellularLocation>
        <location evidence="10">Nucleus</location>
    </subcellularLocation>
    <subcellularLocation>
        <location evidence="10">Cytoplasm</location>
    </subcellularLocation>
    <text evidence="10">Predominantly in the mitochondria and in the nucleus.</text>
</comment>
<dbReference type="InterPro" id="IPR029063">
    <property type="entry name" value="SAM-dependent_MTases_sf"/>
</dbReference>
<dbReference type="SUPFAM" id="SSF53335">
    <property type="entry name" value="S-adenosyl-L-methionine-dependent methyltransferases"/>
    <property type="match status" value="1"/>
</dbReference>
<evidence type="ECO:0000259" key="11">
    <source>
        <dbReference type="PROSITE" id="PS51684"/>
    </source>
</evidence>
<evidence type="ECO:0000256" key="4">
    <source>
        <dbReference type="ARBA" id="ARBA00022679"/>
    </source>
</evidence>
<reference evidence="12 13" key="2">
    <citation type="journal article" date="2013" name="PLoS ONE">
        <title>Whole genome mapping and re-organization of the nuclear and mitochondrial genomes of Babesia microti isolates.</title>
        <authorList>
            <person name="Cornillot E."/>
            <person name="Dassouli A."/>
            <person name="Garg A."/>
            <person name="Pachikara N."/>
            <person name="Randazzo S."/>
            <person name="Depoix D."/>
            <person name="Carcy B."/>
            <person name="Delbecq S."/>
            <person name="Frutos R."/>
            <person name="Silva J.C."/>
            <person name="Sutton R."/>
            <person name="Krause P.J."/>
            <person name="Mamoun C.B."/>
        </authorList>
    </citation>
    <scope>NUCLEOTIDE SEQUENCE [LARGE SCALE GENOMIC DNA]</scope>
    <source>
        <strain evidence="12 13">RI</strain>
    </source>
</reference>
<evidence type="ECO:0000256" key="3">
    <source>
        <dbReference type="ARBA" id="ARBA00022603"/>
    </source>
</evidence>
<dbReference type="GO" id="GO:0002939">
    <property type="term" value="P:tRNA N1-guanine methylation"/>
    <property type="evidence" value="ECO:0007669"/>
    <property type="project" value="TreeGrafter"/>
</dbReference>
<evidence type="ECO:0000313" key="12">
    <source>
        <dbReference type="EMBL" id="SJK85920.1"/>
    </source>
</evidence>
<evidence type="ECO:0000256" key="10">
    <source>
        <dbReference type="HAMAP-Rule" id="MF_03152"/>
    </source>
</evidence>
<comment type="similarity">
    <text evidence="10">Belongs to the TRM5 / TYW2 family.</text>
</comment>
<dbReference type="GO" id="GO:0052906">
    <property type="term" value="F:tRNA (guanine(37)-N1)-methyltransferase activity"/>
    <property type="evidence" value="ECO:0007669"/>
    <property type="project" value="UniProtKB-UniRule"/>
</dbReference>
<evidence type="ECO:0000256" key="9">
    <source>
        <dbReference type="ARBA" id="ARBA00047783"/>
    </source>
</evidence>
<dbReference type="GO" id="GO:0005634">
    <property type="term" value="C:nucleus"/>
    <property type="evidence" value="ECO:0007669"/>
    <property type="project" value="UniProtKB-SubCell"/>
</dbReference>
<name>A0A1R4AA99_BABMR</name>
<dbReference type="InterPro" id="IPR030382">
    <property type="entry name" value="MeTrfase_TRM5/TYW2"/>
</dbReference>
<gene>
    <name evidence="12" type="ORF">BMR1_02g01596</name>
</gene>
<evidence type="ECO:0000256" key="2">
    <source>
        <dbReference type="ARBA" id="ARBA00022490"/>
    </source>
</evidence>
<dbReference type="OrthoDB" id="408788at2759"/>
<dbReference type="RefSeq" id="XP_012648089.2">
    <property type="nucleotide sequence ID" value="XM_012792635.2"/>
</dbReference>
<dbReference type="PROSITE" id="PS51684">
    <property type="entry name" value="SAM_MT_TRM5_TYW2"/>
    <property type="match status" value="1"/>
</dbReference>
<sequence length="403" mass="46809">MSKYAVELPQTSIFSGNSTIEQLEQYSNSVDAISLIIHHNELIKLYKVNDLQKYIINFPKSKRMDKTRAPLMKIYFLPSITHDLSNWPKEAQKIIASVDHVIASDKLYYTYNDLSLSEALYLLAPNDNFQSISFETIGHIAHLNLTENRIPIKHLIGKVIYDKNKHIKTVVNKVGKLNNTFRTMELELIYGNKNYITTLTENGIKFKVDYENIYWNSRLETERFRISQLLKPGDFVMDIFAGLGAFAMYTARKGCLTFANDLNPIASQYIYENAQLNKVDHLIHSYNMDAREFINFILSNKSILTYEINAKLNKGEPVTLHILMNLPEMAPEYLDSFHILNQLPQVDVQFHTYLFCKNYEDLSQIKEKAYQSLGFLPNANFHEVRSVAPNKIMYCMEFSWQYS</sequence>
<evidence type="ECO:0000256" key="6">
    <source>
        <dbReference type="ARBA" id="ARBA00022694"/>
    </source>
</evidence>
<evidence type="ECO:0000256" key="5">
    <source>
        <dbReference type="ARBA" id="ARBA00022691"/>
    </source>
</evidence>
<keyword evidence="13" id="KW-1185">Reference proteome</keyword>
<feature type="binding site" evidence="10">
    <location>
        <begin position="261"/>
        <end position="262"/>
    </location>
    <ligand>
        <name>S-adenosyl-L-methionine</name>
        <dbReference type="ChEBI" id="CHEBI:59789"/>
    </ligand>
</feature>
<comment type="similarity">
    <text evidence="1">Belongs to the class I-like SAM-binding methyltransferase superfamily. TRM5/TYW2 family.</text>
</comment>
<dbReference type="PANTHER" id="PTHR23245:SF43">
    <property type="entry name" value="TRNA (GUANINE(37)-N1)-METHYLTRANSFERASE 2"/>
    <property type="match status" value="1"/>
</dbReference>
<evidence type="ECO:0000256" key="1">
    <source>
        <dbReference type="ARBA" id="ARBA00009775"/>
    </source>
</evidence>
<dbReference type="GeneID" id="24424106"/>
<feature type="binding site" evidence="10">
    <location>
        <position position="223"/>
    </location>
    <ligand>
        <name>S-adenosyl-L-methionine</name>
        <dbReference type="ChEBI" id="CHEBI:59789"/>
    </ligand>
</feature>
<feature type="binding site" evidence="10">
    <location>
        <position position="325"/>
    </location>
    <ligand>
        <name>S-adenosyl-L-methionine</name>
        <dbReference type="ChEBI" id="CHEBI:59789"/>
    </ligand>
</feature>
<dbReference type="Proteomes" id="UP000002899">
    <property type="component" value="Chromosome II"/>
</dbReference>
<feature type="binding site" evidence="10">
    <location>
        <begin position="289"/>
        <end position="290"/>
    </location>
    <ligand>
        <name>S-adenosyl-L-methionine</name>
        <dbReference type="ChEBI" id="CHEBI:59789"/>
    </ligand>
</feature>
<keyword evidence="6 10" id="KW-0819">tRNA processing</keyword>
<evidence type="ECO:0000256" key="8">
    <source>
        <dbReference type="ARBA" id="ARBA00023242"/>
    </source>
</evidence>
<dbReference type="GO" id="GO:0070901">
    <property type="term" value="P:mitochondrial tRNA methylation"/>
    <property type="evidence" value="ECO:0007669"/>
    <property type="project" value="UniProtKB-ARBA"/>
</dbReference>
<dbReference type="KEGG" id="bmic:BMR1_02g01596"/>
<dbReference type="AlphaFoldDB" id="A0A1R4AA99"/>
<organism evidence="12 13">
    <name type="scientific">Babesia microti (strain RI)</name>
    <dbReference type="NCBI Taxonomy" id="1133968"/>
    <lineage>
        <taxon>Eukaryota</taxon>
        <taxon>Sar</taxon>
        <taxon>Alveolata</taxon>
        <taxon>Apicomplexa</taxon>
        <taxon>Aconoidasida</taxon>
        <taxon>Piroplasmida</taxon>
        <taxon>Babesiidae</taxon>
        <taxon>Babesia</taxon>
    </lineage>
</organism>
<dbReference type="PANTHER" id="PTHR23245">
    <property type="entry name" value="TRNA METHYLTRANSFERASE"/>
    <property type="match status" value="1"/>
</dbReference>
<accession>A0A1R4AA99</accession>
<dbReference type="InterPro" id="IPR056744">
    <property type="entry name" value="TRM5/TYW2-like_N"/>
</dbReference>
<keyword evidence="5 10" id="KW-0949">S-adenosyl-L-methionine</keyword>
<dbReference type="FunFam" id="3.30.300.110:FF:000001">
    <property type="entry name" value="tRNA (guanine(37)-N1)-methyltransferase"/>
    <property type="match status" value="1"/>
</dbReference>
<dbReference type="Pfam" id="PF02475">
    <property type="entry name" value="TRM5-TYW2_MTfase"/>
    <property type="match status" value="1"/>
</dbReference>
<keyword evidence="8 10" id="KW-0539">Nucleus</keyword>
<dbReference type="Pfam" id="PF25133">
    <property type="entry name" value="TYW2_N_2"/>
    <property type="match status" value="1"/>
</dbReference>
<dbReference type="Gene3D" id="3.40.50.150">
    <property type="entry name" value="Vaccinia Virus protein VP39"/>
    <property type="match status" value="1"/>
</dbReference>
<proteinExistence type="inferred from homology"/>
<dbReference type="HAMAP" id="MF_03152">
    <property type="entry name" value="TRM5"/>
    <property type="match status" value="1"/>
</dbReference>
<comment type="subunit">
    <text evidence="10">Monomer.</text>
</comment>
<reference evidence="12 13" key="3">
    <citation type="journal article" date="2016" name="Sci. Rep.">
        <title>Genome-wide diversity and gene expression profiling of Babesia microti isolates identify polymorphic genes that mediate host-pathogen interactions.</title>
        <authorList>
            <person name="Silva J.C."/>
            <person name="Cornillot E."/>
            <person name="McCracken C."/>
            <person name="Usmani-Brown S."/>
            <person name="Dwivedi A."/>
            <person name="Ifeonu O.O."/>
            <person name="Crabtree J."/>
            <person name="Gotia H.T."/>
            <person name="Virji A.Z."/>
            <person name="Reynes C."/>
            <person name="Colinge J."/>
            <person name="Kumar V."/>
            <person name="Lawres L."/>
            <person name="Pazzi J.E."/>
            <person name="Pablo J.V."/>
            <person name="Hung C."/>
            <person name="Brancato J."/>
            <person name="Kumari P."/>
            <person name="Orvis J."/>
            <person name="Tretina K."/>
            <person name="Chibucos M."/>
            <person name="Ott S."/>
            <person name="Sadzewicz L."/>
            <person name="Sengamalay N."/>
            <person name="Shetty A.C."/>
            <person name="Su Q."/>
            <person name="Tallon L."/>
            <person name="Fraser C.M."/>
            <person name="Frutos R."/>
            <person name="Molina D.M."/>
            <person name="Krause P.J."/>
            <person name="Ben Mamoun C."/>
        </authorList>
    </citation>
    <scope>NUCLEOTIDE SEQUENCE [LARGE SCALE GENOMIC DNA]</scope>
    <source>
        <strain evidence="12 13">RI</strain>
    </source>
</reference>
<comment type="catalytic activity">
    <reaction evidence="9 10">
        <text>guanosine(37) in tRNA + S-adenosyl-L-methionine = N(1)-methylguanosine(37) in tRNA + S-adenosyl-L-homocysteine + H(+)</text>
        <dbReference type="Rhea" id="RHEA:36899"/>
        <dbReference type="Rhea" id="RHEA-COMP:10145"/>
        <dbReference type="Rhea" id="RHEA-COMP:10147"/>
        <dbReference type="ChEBI" id="CHEBI:15378"/>
        <dbReference type="ChEBI" id="CHEBI:57856"/>
        <dbReference type="ChEBI" id="CHEBI:59789"/>
        <dbReference type="ChEBI" id="CHEBI:73542"/>
        <dbReference type="ChEBI" id="CHEBI:74269"/>
        <dbReference type="EC" id="2.1.1.228"/>
    </reaction>
</comment>
<protein>
    <recommendedName>
        <fullName evidence="10">tRNA (guanine(37)-N1)-methyltransferase</fullName>
        <ecNumber evidence="10">2.1.1.228</ecNumber>
    </recommendedName>
    <alternativeName>
        <fullName evidence="10">M1G-methyltransferase</fullName>
    </alternativeName>
    <alternativeName>
        <fullName evidence="10">tRNA [GM37] methyltransferase</fullName>
    </alternativeName>
    <alternativeName>
        <fullName evidence="10">tRNA methyltransferase 5 homolog</fullName>
    </alternativeName>
</protein>
<evidence type="ECO:0000313" key="13">
    <source>
        <dbReference type="Proteomes" id="UP000002899"/>
    </source>
</evidence>
<reference evidence="12 13" key="1">
    <citation type="journal article" date="2012" name="Nucleic Acids Res.">
        <title>Sequencing of the smallest Apicomplexan genome from the human pathogen Babesia microti.</title>
        <authorList>
            <person name="Cornillot E."/>
            <person name="Hadj-Kaddour K."/>
            <person name="Dassouli A."/>
            <person name="Noel B."/>
            <person name="Ranwez V."/>
            <person name="Vacherie B."/>
            <person name="Augagneur Y."/>
            <person name="Bres V."/>
            <person name="Duclos A."/>
            <person name="Randazzo S."/>
            <person name="Carcy B."/>
            <person name="Debierre-Grockiego F."/>
            <person name="Delbecq S."/>
            <person name="Moubri-Menage K."/>
            <person name="Shams-Eldin H."/>
            <person name="Usmani-Brown S."/>
            <person name="Bringaud F."/>
            <person name="Wincker P."/>
            <person name="Vivares C.P."/>
            <person name="Schwarz R.T."/>
            <person name="Schetters T.P."/>
            <person name="Krause P.J."/>
            <person name="Gorenflot A."/>
            <person name="Berry V."/>
            <person name="Barbe V."/>
            <person name="Ben Mamoun C."/>
        </authorList>
    </citation>
    <scope>NUCLEOTIDE SEQUENCE [LARGE SCALE GENOMIC DNA]</scope>
    <source>
        <strain evidence="12 13">RI</strain>
    </source>
</reference>
<dbReference type="EC" id="2.1.1.228" evidence="10"/>
<dbReference type="VEuPathDB" id="PiroplasmaDB:BMR1_02g01596"/>
<dbReference type="GO" id="GO:0005759">
    <property type="term" value="C:mitochondrial matrix"/>
    <property type="evidence" value="ECO:0007669"/>
    <property type="project" value="UniProtKB-SubCell"/>
</dbReference>
<keyword evidence="3 10" id="KW-0489">Methyltransferase</keyword>
<feature type="domain" description="SAM-dependent methyltransferase TRM5/TYW2-type" evidence="11">
    <location>
        <begin position="134"/>
        <end position="402"/>
    </location>
</feature>
<dbReference type="InterPro" id="IPR025792">
    <property type="entry name" value="tRNA_Gua_MeTrfase_euk"/>
</dbReference>
<keyword evidence="4 10" id="KW-0808">Transferase</keyword>
<keyword evidence="2 10" id="KW-0963">Cytoplasm</keyword>